<evidence type="ECO:0000256" key="1">
    <source>
        <dbReference type="SAM" id="SignalP"/>
    </source>
</evidence>
<evidence type="ECO:0000313" key="3">
    <source>
        <dbReference type="Proteomes" id="UP001229421"/>
    </source>
</evidence>
<keyword evidence="3" id="KW-1185">Reference proteome</keyword>
<organism evidence="2 3">
    <name type="scientific">Tagetes erecta</name>
    <name type="common">African marigold</name>
    <dbReference type="NCBI Taxonomy" id="13708"/>
    <lineage>
        <taxon>Eukaryota</taxon>
        <taxon>Viridiplantae</taxon>
        <taxon>Streptophyta</taxon>
        <taxon>Embryophyta</taxon>
        <taxon>Tracheophyta</taxon>
        <taxon>Spermatophyta</taxon>
        <taxon>Magnoliopsida</taxon>
        <taxon>eudicotyledons</taxon>
        <taxon>Gunneridae</taxon>
        <taxon>Pentapetalae</taxon>
        <taxon>asterids</taxon>
        <taxon>campanulids</taxon>
        <taxon>Asterales</taxon>
        <taxon>Asteraceae</taxon>
        <taxon>Asteroideae</taxon>
        <taxon>Heliantheae alliance</taxon>
        <taxon>Tageteae</taxon>
        <taxon>Tagetes</taxon>
    </lineage>
</organism>
<comment type="caution">
    <text evidence="2">The sequence shown here is derived from an EMBL/GenBank/DDBJ whole genome shotgun (WGS) entry which is preliminary data.</text>
</comment>
<evidence type="ECO:0000313" key="2">
    <source>
        <dbReference type="EMBL" id="KAK1424126.1"/>
    </source>
</evidence>
<protein>
    <submittedName>
        <fullName evidence="2">Uncharacterized protein</fullName>
    </submittedName>
</protein>
<dbReference type="EMBL" id="JAUHHV010000005">
    <property type="protein sequence ID" value="KAK1424126.1"/>
    <property type="molecule type" value="Genomic_DNA"/>
</dbReference>
<feature type="chain" id="PRO_5042234491" evidence="1">
    <location>
        <begin position="21"/>
        <end position="91"/>
    </location>
</feature>
<proteinExistence type="predicted"/>
<feature type="signal peptide" evidence="1">
    <location>
        <begin position="1"/>
        <end position="20"/>
    </location>
</feature>
<sequence length="91" mass="10168">MITLHLKMVVLRSLLEMVASDDVNGKIFNLSEASGLFHVHFFYIYGFFYQGSLGDKKDGVNPPGSFGKCYIKENLLGAENLISWHAVAWVA</sequence>
<keyword evidence="1" id="KW-0732">Signal</keyword>
<name>A0AAD8NXB6_TARER</name>
<accession>A0AAD8NXB6</accession>
<dbReference type="Proteomes" id="UP001229421">
    <property type="component" value="Unassembled WGS sequence"/>
</dbReference>
<dbReference type="AlphaFoldDB" id="A0AAD8NXB6"/>
<gene>
    <name evidence="2" type="ORF">QVD17_19441</name>
</gene>
<reference evidence="2" key="1">
    <citation type="journal article" date="2023" name="bioRxiv">
        <title>Improved chromosome-level genome assembly for marigold (Tagetes erecta).</title>
        <authorList>
            <person name="Jiang F."/>
            <person name="Yuan L."/>
            <person name="Wang S."/>
            <person name="Wang H."/>
            <person name="Xu D."/>
            <person name="Wang A."/>
            <person name="Fan W."/>
        </authorList>
    </citation>
    <scope>NUCLEOTIDE SEQUENCE</scope>
    <source>
        <strain evidence="2">WSJ</strain>
        <tissue evidence="2">Leaf</tissue>
    </source>
</reference>